<dbReference type="PANTHER" id="PTHR47199">
    <property type="entry name" value="PHOTOSYSTEM II STABILITY/ASSEMBLY FACTOR HCF136, CHLOROPLASTIC"/>
    <property type="match status" value="1"/>
</dbReference>
<feature type="compositionally biased region" description="Low complexity" evidence="3">
    <location>
        <begin position="281"/>
        <end position="294"/>
    </location>
</feature>
<evidence type="ECO:0000259" key="5">
    <source>
        <dbReference type="Pfam" id="PF14870"/>
    </source>
</evidence>
<dbReference type="InterPro" id="IPR028203">
    <property type="entry name" value="PSII_CF48-like_dom"/>
</dbReference>
<dbReference type="Gene3D" id="2.130.10.10">
    <property type="entry name" value="YVTN repeat-like/Quinoprotein amine dehydrogenase"/>
    <property type="match status" value="1"/>
</dbReference>
<reference evidence="6 7" key="1">
    <citation type="journal article" date="2015" name="Genome Biol. Evol.">
        <title>Comparative Genomics of a Bacterivorous Green Alga Reveals Evolutionary Causalities and Consequences of Phago-Mixotrophic Mode of Nutrition.</title>
        <authorList>
            <person name="Burns J.A."/>
            <person name="Paasch A."/>
            <person name="Narechania A."/>
            <person name="Kim E."/>
        </authorList>
    </citation>
    <scope>NUCLEOTIDE SEQUENCE [LARGE SCALE GENOMIC DNA]</scope>
    <source>
        <strain evidence="6 7">PLY_AMNH</strain>
    </source>
</reference>
<proteinExistence type="predicted"/>
<evidence type="ECO:0000256" key="3">
    <source>
        <dbReference type="SAM" id="MobiDB-lite"/>
    </source>
</evidence>
<protein>
    <recommendedName>
        <fullName evidence="5">Photosynthesis system II assembly factor Ycf48/Hcf136-like domain-containing protein</fullName>
    </recommendedName>
</protein>
<dbReference type="EMBL" id="LGRX02010537">
    <property type="protein sequence ID" value="KAK3270181.1"/>
    <property type="molecule type" value="Genomic_DNA"/>
</dbReference>
<feature type="compositionally biased region" description="Pro residues" evidence="3">
    <location>
        <begin position="714"/>
        <end position="740"/>
    </location>
</feature>
<evidence type="ECO:0000256" key="4">
    <source>
        <dbReference type="SAM" id="SignalP"/>
    </source>
</evidence>
<keyword evidence="2" id="KW-0604">Photosystem II</keyword>
<feature type="chain" id="PRO_5042012625" description="Photosynthesis system II assembly factor Ycf48/Hcf136-like domain-containing protein" evidence="4">
    <location>
        <begin position="26"/>
        <end position="801"/>
    </location>
</feature>
<evidence type="ECO:0000256" key="1">
    <source>
        <dbReference type="ARBA" id="ARBA00022531"/>
    </source>
</evidence>
<feature type="compositionally biased region" description="Pro residues" evidence="3">
    <location>
        <begin position="328"/>
        <end position="346"/>
    </location>
</feature>
<feature type="domain" description="Photosynthesis system II assembly factor Ycf48/Hcf136-like" evidence="5">
    <location>
        <begin position="24"/>
        <end position="115"/>
    </location>
</feature>
<dbReference type="GO" id="GO:0009523">
    <property type="term" value="C:photosystem II"/>
    <property type="evidence" value="ECO:0007669"/>
    <property type="project" value="UniProtKB-KW"/>
</dbReference>
<evidence type="ECO:0000313" key="7">
    <source>
        <dbReference type="Proteomes" id="UP001190700"/>
    </source>
</evidence>
<feature type="compositionally biased region" description="Low complexity" evidence="3">
    <location>
        <begin position="347"/>
        <end position="367"/>
    </location>
</feature>
<dbReference type="InterPro" id="IPR015943">
    <property type="entry name" value="WD40/YVTN_repeat-like_dom_sf"/>
</dbReference>
<feature type="region of interest" description="Disordered" evidence="3">
    <location>
        <begin position="711"/>
        <end position="743"/>
    </location>
</feature>
<gene>
    <name evidence="6" type="ORF">CYMTET_21406</name>
</gene>
<evidence type="ECO:0000256" key="2">
    <source>
        <dbReference type="ARBA" id="ARBA00023276"/>
    </source>
</evidence>
<keyword evidence="1" id="KW-0602">Photosynthesis</keyword>
<dbReference type="AlphaFoldDB" id="A0AAE0L2W7"/>
<keyword evidence="4" id="KW-0732">Signal</keyword>
<sequence>MNALLQGYQCLRLVFIIAFPALVTSKSWVPFDTEVDVRLHGISFPTSEDGWAAGESNTVLHTSDGGLSWEPQNTSFSTSQTWLSVSFAKHSRTGWLVGDAGQVVCTKDGGSTWSAQESSVTDTLNSVQAVDENTVFAVGARGALVRTIDGGANWAEPEAVRSTSQDLFGLSFANGLVGWAVGSYGLVRHTQDGGSSWATQLSHTHSNLNAIDMVFTGLVYSGWAVGDTGHIIYTEDGGETWEVQKGCSEWYWVEELCPPPPPTPPPPGTPPLRCPGGIVNRSGSLPPLPSRSVASPPPLPPPFHHQSLHSAVSTPSTSHHHHHLYLPLPSPLPHHLPHQASPPPPFLSVSPSPTSTTFTSPSSFATSLPPPPPPQPPAITSSTPTAHPIPSCSTPKPSPPPPPAPPPAAPPLSAFAVGQAHDAVCFTIDGGAVFEEESQIKNGRALWAIEWKDEWSGDLVAAGEHGQIIIYRPAVLAAVESLFCWFGPHPPFRHPLHHLLHPHLPHRSLPSPPPPPPAGLLFSVQFDGPGTVPAAAGDRGRGGNLSLWASRQPCSLGGPHYLLDARYGNLEGRFASGEPGCPACNIGLAWTTVYVDGARVNASWDFIPVDAWFHLHVESTARFSDDITLMTRVAFGSNSAPLGSLDSHVGFLKGGLAEAYFWREYLLLAHVQVLAEGFDQTYPGGFLAAHYALEEGSGPYVYELSTLCERSSIQPPPPHGPPLAPPSPTLPPPPPAPPSAPFTKQPSTILFTSSFALTPTHLPALPSTFTISTSHKVNGLTTSISNHLIRIPRSRKQSSIQ</sequence>
<dbReference type="SUPFAM" id="SSF110296">
    <property type="entry name" value="Oligoxyloglucan reducing end-specific cellobiohydrolase"/>
    <property type="match status" value="1"/>
</dbReference>
<feature type="signal peptide" evidence="4">
    <location>
        <begin position="1"/>
        <end position="25"/>
    </location>
</feature>
<accession>A0AAE0L2W7</accession>
<comment type="caution">
    <text evidence="6">The sequence shown here is derived from an EMBL/GenBank/DDBJ whole genome shotgun (WGS) entry which is preliminary data.</text>
</comment>
<feature type="region of interest" description="Disordered" evidence="3">
    <location>
        <begin position="261"/>
        <end position="413"/>
    </location>
</feature>
<dbReference type="Proteomes" id="UP001190700">
    <property type="component" value="Unassembled WGS sequence"/>
</dbReference>
<dbReference type="PANTHER" id="PTHR47199:SF2">
    <property type="entry name" value="PHOTOSYSTEM II STABILITY_ASSEMBLY FACTOR HCF136, CHLOROPLASTIC"/>
    <property type="match status" value="1"/>
</dbReference>
<feature type="compositionally biased region" description="Pro residues" evidence="3">
    <location>
        <begin position="368"/>
        <end position="377"/>
    </location>
</feature>
<feature type="compositionally biased region" description="Low complexity" evidence="3">
    <location>
        <begin position="304"/>
        <end position="317"/>
    </location>
</feature>
<feature type="compositionally biased region" description="Pro residues" evidence="3">
    <location>
        <begin position="261"/>
        <end position="273"/>
    </location>
</feature>
<dbReference type="Pfam" id="PF14870">
    <property type="entry name" value="PSII_BNR"/>
    <property type="match status" value="1"/>
</dbReference>
<dbReference type="GO" id="GO:0015979">
    <property type="term" value="P:photosynthesis"/>
    <property type="evidence" value="ECO:0007669"/>
    <property type="project" value="UniProtKB-KW"/>
</dbReference>
<keyword evidence="7" id="KW-1185">Reference proteome</keyword>
<organism evidence="6 7">
    <name type="scientific">Cymbomonas tetramitiformis</name>
    <dbReference type="NCBI Taxonomy" id="36881"/>
    <lineage>
        <taxon>Eukaryota</taxon>
        <taxon>Viridiplantae</taxon>
        <taxon>Chlorophyta</taxon>
        <taxon>Pyramimonadophyceae</taxon>
        <taxon>Pyramimonadales</taxon>
        <taxon>Pyramimonadaceae</taxon>
        <taxon>Cymbomonas</taxon>
    </lineage>
</organism>
<feature type="compositionally biased region" description="Low complexity" evidence="3">
    <location>
        <begin position="378"/>
        <end position="395"/>
    </location>
</feature>
<evidence type="ECO:0000313" key="6">
    <source>
        <dbReference type="EMBL" id="KAK3270181.1"/>
    </source>
</evidence>
<name>A0AAE0L2W7_9CHLO</name>
<feature type="compositionally biased region" description="Pro residues" evidence="3">
    <location>
        <begin position="396"/>
        <end position="410"/>
    </location>
</feature>